<feature type="compositionally biased region" description="Basic and acidic residues" evidence="1">
    <location>
        <begin position="95"/>
        <end position="107"/>
    </location>
</feature>
<feature type="compositionally biased region" description="Low complexity" evidence="1">
    <location>
        <begin position="334"/>
        <end position="352"/>
    </location>
</feature>
<feature type="compositionally biased region" description="Basic residues" evidence="1">
    <location>
        <begin position="130"/>
        <end position="144"/>
    </location>
</feature>
<accession>A0A226E0U1</accession>
<dbReference type="AlphaFoldDB" id="A0A226E0U1"/>
<feature type="region of interest" description="Disordered" evidence="1">
    <location>
        <begin position="87"/>
        <end position="201"/>
    </location>
</feature>
<organism evidence="2 3">
    <name type="scientific">Folsomia candida</name>
    <name type="common">Springtail</name>
    <dbReference type="NCBI Taxonomy" id="158441"/>
    <lineage>
        <taxon>Eukaryota</taxon>
        <taxon>Metazoa</taxon>
        <taxon>Ecdysozoa</taxon>
        <taxon>Arthropoda</taxon>
        <taxon>Hexapoda</taxon>
        <taxon>Collembola</taxon>
        <taxon>Entomobryomorpha</taxon>
        <taxon>Isotomoidea</taxon>
        <taxon>Isotomidae</taxon>
        <taxon>Proisotominae</taxon>
        <taxon>Folsomia</taxon>
    </lineage>
</organism>
<evidence type="ECO:0000313" key="2">
    <source>
        <dbReference type="EMBL" id="OXA50644.1"/>
    </source>
</evidence>
<sequence length="434" mass="49013">MDHDMDINEPILLQPLPVEPLKPIAVPELLSNSNSPSPNKNSKLGLLLEVGSAISEQASTPKVTSVEWEKSNQKRILTNSSNSSFANYVIPKLNPKSDRKTEIKKAEISTPVPSKTKLMQQDEENVAVIKPKKRKHSTYSRIKKSKSDEDEDDDDGRRSEDEAKKVNNLGLFADSEKEEGSEAEDDKSKTNQKMTPSRDTKVAKRRIIANMNWTPLHSFQSVDDFELNIDQNQIRVVRTVPLVNGTKRFYFCKECKRESGPFLFVHFNDGGGCECFVLGDQVHSHFMRPGIDYEKMIAEGRNDVELNAILLSNLSTGRSSKSQTKSPAPRPPRSRTTTESPSNATDSPISTRRSSRRPKHTTPQRKQLPRKSSSRKISEGSDEKENIEESCEEEDSDIANKTIIARLAKDKHSRQGHKHQRKRIRITPNSEDDN</sequence>
<dbReference type="EMBL" id="LNIX01000008">
    <property type="protein sequence ID" value="OXA50644.1"/>
    <property type="molecule type" value="Genomic_DNA"/>
</dbReference>
<proteinExistence type="predicted"/>
<name>A0A226E0U1_FOLCA</name>
<feature type="region of interest" description="Disordered" evidence="1">
    <location>
        <begin position="315"/>
        <end position="434"/>
    </location>
</feature>
<comment type="caution">
    <text evidence="2">The sequence shown here is derived from an EMBL/GenBank/DDBJ whole genome shotgun (WGS) entry which is preliminary data.</text>
</comment>
<evidence type="ECO:0000313" key="3">
    <source>
        <dbReference type="Proteomes" id="UP000198287"/>
    </source>
</evidence>
<feature type="compositionally biased region" description="Basic and acidic residues" evidence="1">
    <location>
        <begin position="155"/>
        <end position="165"/>
    </location>
</feature>
<reference evidence="2 3" key="1">
    <citation type="submission" date="2015-12" db="EMBL/GenBank/DDBJ databases">
        <title>The genome of Folsomia candida.</title>
        <authorList>
            <person name="Faddeeva A."/>
            <person name="Derks M.F."/>
            <person name="Anvar Y."/>
            <person name="Smit S."/>
            <person name="Van Straalen N."/>
            <person name="Roelofs D."/>
        </authorList>
    </citation>
    <scope>NUCLEOTIDE SEQUENCE [LARGE SCALE GENOMIC DNA]</scope>
    <source>
        <strain evidence="2 3">VU population</strain>
        <tissue evidence="2">Whole body</tissue>
    </source>
</reference>
<dbReference type="Proteomes" id="UP000198287">
    <property type="component" value="Unassembled WGS sequence"/>
</dbReference>
<protein>
    <submittedName>
        <fullName evidence="2">Uncharacterized protein</fullName>
    </submittedName>
</protein>
<feature type="compositionally biased region" description="Basic residues" evidence="1">
    <location>
        <begin position="353"/>
        <end position="374"/>
    </location>
</feature>
<gene>
    <name evidence="2" type="ORF">Fcan01_13940</name>
</gene>
<feature type="compositionally biased region" description="Basic residues" evidence="1">
    <location>
        <begin position="409"/>
        <end position="425"/>
    </location>
</feature>
<keyword evidence="3" id="KW-1185">Reference proteome</keyword>
<feature type="compositionally biased region" description="Acidic residues" evidence="1">
    <location>
        <begin position="385"/>
        <end position="397"/>
    </location>
</feature>
<evidence type="ECO:0000256" key="1">
    <source>
        <dbReference type="SAM" id="MobiDB-lite"/>
    </source>
</evidence>